<dbReference type="NCBIfam" id="TIGR00229">
    <property type="entry name" value="sensory_box"/>
    <property type="match status" value="4"/>
</dbReference>
<keyword evidence="2" id="KW-0472">Membrane</keyword>
<dbReference type="SMART" id="SM00267">
    <property type="entry name" value="GGDEF"/>
    <property type="match status" value="1"/>
</dbReference>
<dbReference type="CDD" id="cd18774">
    <property type="entry name" value="PDC2_HK_sensor"/>
    <property type="match status" value="1"/>
</dbReference>
<dbReference type="PATRIC" id="fig|765913.3.peg.3670"/>
<dbReference type="Gene3D" id="3.30.450.20">
    <property type="entry name" value="PAS domain"/>
    <property type="match status" value="5"/>
</dbReference>
<evidence type="ECO:0000256" key="1">
    <source>
        <dbReference type="ARBA" id="ARBA00001946"/>
    </source>
</evidence>
<dbReference type="Gene3D" id="3.30.450.40">
    <property type="match status" value="1"/>
</dbReference>
<dbReference type="FunFam" id="3.30.70.270:FF:000001">
    <property type="entry name" value="Diguanylate cyclase domain protein"/>
    <property type="match status" value="1"/>
</dbReference>
<dbReference type="InterPro" id="IPR035965">
    <property type="entry name" value="PAS-like_dom_sf"/>
</dbReference>
<feature type="domain" description="PAS" evidence="3">
    <location>
        <begin position="662"/>
        <end position="717"/>
    </location>
</feature>
<dbReference type="InterPro" id="IPR003018">
    <property type="entry name" value="GAF"/>
</dbReference>
<dbReference type="PANTHER" id="PTHR44757:SF2">
    <property type="entry name" value="BIOFILM ARCHITECTURE MAINTENANCE PROTEIN MBAA"/>
    <property type="match status" value="1"/>
</dbReference>
<dbReference type="OrthoDB" id="8553030at2"/>
<dbReference type="PROSITE" id="PS50883">
    <property type="entry name" value="EAL"/>
    <property type="match status" value="1"/>
</dbReference>
<dbReference type="FunFam" id="3.30.450.20:FF:000099">
    <property type="entry name" value="Sensory box sensor histidine kinase"/>
    <property type="match status" value="1"/>
</dbReference>
<dbReference type="Gene3D" id="3.30.70.270">
    <property type="match status" value="1"/>
</dbReference>
<dbReference type="Pfam" id="PF00990">
    <property type="entry name" value="GGDEF"/>
    <property type="match status" value="1"/>
</dbReference>
<feature type="domain" description="EAL" evidence="5">
    <location>
        <begin position="1326"/>
        <end position="1584"/>
    </location>
</feature>
<dbReference type="Pfam" id="PF13426">
    <property type="entry name" value="PAS_9"/>
    <property type="match status" value="4"/>
</dbReference>
<gene>
    <name evidence="7" type="ORF">ThidrDRAFT_3602</name>
</gene>
<evidence type="ECO:0000313" key="7">
    <source>
        <dbReference type="EMBL" id="EGV28610.1"/>
    </source>
</evidence>
<dbReference type="NCBIfam" id="TIGR00254">
    <property type="entry name" value="GGDEF"/>
    <property type="match status" value="1"/>
</dbReference>
<protein>
    <submittedName>
        <fullName evidence="7">Diguanylate cyclase/phosphodiesterase with PAS/PAC and GAF sensor(S)</fullName>
    </submittedName>
</protein>
<organism evidence="7 8">
    <name type="scientific">Thiorhodococcus drewsii AZ1</name>
    <dbReference type="NCBI Taxonomy" id="765913"/>
    <lineage>
        <taxon>Bacteria</taxon>
        <taxon>Pseudomonadati</taxon>
        <taxon>Pseudomonadota</taxon>
        <taxon>Gammaproteobacteria</taxon>
        <taxon>Chromatiales</taxon>
        <taxon>Chromatiaceae</taxon>
        <taxon>Thiorhodococcus</taxon>
    </lineage>
</organism>
<dbReference type="Gene3D" id="3.20.20.450">
    <property type="entry name" value="EAL domain"/>
    <property type="match status" value="1"/>
</dbReference>
<dbReference type="SUPFAM" id="SSF55781">
    <property type="entry name" value="GAF domain-like"/>
    <property type="match status" value="1"/>
</dbReference>
<feature type="domain" description="PAC" evidence="4">
    <location>
        <begin position="718"/>
        <end position="768"/>
    </location>
</feature>
<comment type="cofactor">
    <cofactor evidence="1">
        <name>Mg(2+)</name>
        <dbReference type="ChEBI" id="CHEBI:18420"/>
    </cofactor>
</comment>
<dbReference type="InterPro" id="IPR000700">
    <property type="entry name" value="PAS-assoc_C"/>
</dbReference>
<dbReference type="Pfam" id="PF13185">
    <property type="entry name" value="GAF_2"/>
    <property type="match status" value="1"/>
</dbReference>
<dbReference type="InterPro" id="IPR029787">
    <property type="entry name" value="Nucleotide_cyclase"/>
</dbReference>
<feature type="domain" description="PAS" evidence="3">
    <location>
        <begin position="343"/>
        <end position="417"/>
    </location>
</feature>
<dbReference type="RefSeq" id="WP_007042315.1">
    <property type="nucleotide sequence ID" value="NZ_AFWT01000033.1"/>
</dbReference>
<feature type="domain" description="GGDEF" evidence="6">
    <location>
        <begin position="1185"/>
        <end position="1317"/>
    </location>
</feature>
<dbReference type="InterPro" id="IPR013655">
    <property type="entry name" value="PAS_fold_3"/>
</dbReference>
<dbReference type="CDD" id="cd00130">
    <property type="entry name" value="PAS"/>
    <property type="match status" value="4"/>
</dbReference>
<feature type="transmembrane region" description="Helical" evidence="2">
    <location>
        <begin position="20"/>
        <end position="41"/>
    </location>
</feature>
<dbReference type="SMART" id="SM00086">
    <property type="entry name" value="PAC"/>
    <property type="match status" value="4"/>
</dbReference>
<dbReference type="InterPro" id="IPR052155">
    <property type="entry name" value="Biofilm_reg_signaling"/>
</dbReference>
<dbReference type="EMBL" id="AFWT01000033">
    <property type="protein sequence ID" value="EGV28610.1"/>
    <property type="molecule type" value="Genomic_DNA"/>
</dbReference>
<keyword evidence="8" id="KW-1185">Reference proteome</keyword>
<dbReference type="SUPFAM" id="SSF141868">
    <property type="entry name" value="EAL domain-like"/>
    <property type="match status" value="1"/>
</dbReference>
<dbReference type="InterPro" id="IPR000160">
    <property type="entry name" value="GGDEF_dom"/>
</dbReference>
<dbReference type="SUPFAM" id="SSF55785">
    <property type="entry name" value="PYP-like sensor domain (PAS domain)"/>
    <property type="match status" value="5"/>
</dbReference>
<dbReference type="PROSITE" id="PS50112">
    <property type="entry name" value="PAS"/>
    <property type="match status" value="4"/>
</dbReference>
<dbReference type="InterPro" id="IPR000014">
    <property type="entry name" value="PAS"/>
</dbReference>
<dbReference type="Proteomes" id="UP000004200">
    <property type="component" value="Unassembled WGS sequence"/>
</dbReference>
<dbReference type="SMART" id="SM00052">
    <property type="entry name" value="EAL"/>
    <property type="match status" value="1"/>
</dbReference>
<accession>G2E5N9</accession>
<feature type="domain" description="PAC" evidence="4">
    <location>
        <begin position="1100"/>
        <end position="1153"/>
    </location>
</feature>
<dbReference type="SUPFAM" id="SSF55073">
    <property type="entry name" value="Nucleotide cyclase"/>
    <property type="match status" value="1"/>
</dbReference>
<evidence type="ECO:0000259" key="4">
    <source>
        <dbReference type="PROSITE" id="PS50113"/>
    </source>
</evidence>
<dbReference type="InterPro" id="IPR035919">
    <property type="entry name" value="EAL_sf"/>
</dbReference>
<dbReference type="InterPro" id="IPR043128">
    <property type="entry name" value="Rev_trsase/Diguanyl_cyclase"/>
</dbReference>
<dbReference type="InterPro" id="IPR029016">
    <property type="entry name" value="GAF-like_dom_sf"/>
</dbReference>
<dbReference type="GO" id="GO:0003824">
    <property type="term" value="F:catalytic activity"/>
    <property type="evidence" value="ECO:0007669"/>
    <property type="project" value="UniProtKB-ARBA"/>
</dbReference>
<dbReference type="InterPro" id="IPR001633">
    <property type="entry name" value="EAL_dom"/>
</dbReference>
<evidence type="ECO:0000313" key="8">
    <source>
        <dbReference type="Proteomes" id="UP000004200"/>
    </source>
</evidence>
<proteinExistence type="predicted"/>
<dbReference type="CDD" id="cd01948">
    <property type="entry name" value="EAL"/>
    <property type="match status" value="1"/>
</dbReference>
<evidence type="ECO:0000259" key="3">
    <source>
        <dbReference type="PROSITE" id="PS50112"/>
    </source>
</evidence>
<evidence type="ECO:0000259" key="5">
    <source>
        <dbReference type="PROSITE" id="PS50883"/>
    </source>
</evidence>
<dbReference type="STRING" id="765913.ThidrDRAFT_3602"/>
<feature type="domain" description="PAS" evidence="3">
    <location>
        <begin position="894"/>
        <end position="964"/>
    </location>
</feature>
<name>G2E5N9_9GAMM</name>
<evidence type="ECO:0000259" key="6">
    <source>
        <dbReference type="PROSITE" id="PS50887"/>
    </source>
</evidence>
<feature type="domain" description="PAC" evidence="4">
    <location>
        <begin position="843"/>
        <end position="893"/>
    </location>
</feature>
<comment type="caution">
    <text evidence="7">The sequence shown here is derived from an EMBL/GenBank/DDBJ whole genome shotgun (WGS) entry which is preliminary data.</text>
</comment>
<keyword evidence="2" id="KW-0812">Transmembrane</keyword>
<reference evidence="7 8" key="1">
    <citation type="submission" date="2011-06" db="EMBL/GenBank/DDBJ databases">
        <title>The draft genome of Thiorhodococcus drewsii AZ1.</title>
        <authorList>
            <consortium name="US DOE Joint Genome Institute (JGI-PGF)"/>
            <person name="Lucas S."/>
            <person name="Han J."/>
            <person name="Lapidus A."/>
            <person name="Cheng J.-F."/>
            <person name="Goodwin L."/>
            <person name="Pitluck S."/>
            <person name="Peters L."/>
            <person name="Land M.L."/>
            <person name="Hauser L."/>
            <person name="Vogl K."/>
            <person name="Liu Z."/>
            <person name="Imhoff J."/>
            <person name="Thiel V."/>
            <person name="Frigaard N.-U."/>
            <person name="Bryant D.A."/>
            <person name="Woyke T.J."/>
        </authorList>
    </citation>
    <scope>NUCLEOTIDE SEQUENCE [LARGE SCALE GENOMIC DNA]</scope>
    <source>
        <strain evidence="7 8">AZ1</strain>
    </source>
</reference>
<feature type="domain" description="PAS" evidence="3">
    <location>
        <begin position="769"/>
        <end position="841"/>
    </location>
</feature>
<dbReference type="InterPro" id="IPR001610">
    <property type="entry name" value="PAC"/>
</dbReference>
<dbReference type="PANTHER" id="PTHR44757">
    <property type="entry name" value="DIGUANYLATE CYCLASE DGCP"/>
    <property type="match status" value="1"/>
</dbReference>
<dbReference type="SMART" id="SM00091">
    <property type="entry name" value="PAS"/>
    <property type="match status" value="5"/>
</dbReference>
<keyword evidence="2" id="KW-1133">Transmembrane helix</keyword>
<feature type="domain" description="PAC" evidence="4">
    <location>
        <begin position="967"/>
        <end position="1018"/>
    </location>
</feature>
<dbReference type="Pfam" id="PF00563">
    <property type="entry name" value="EAL"/>
    <property type="match status" value="1"/>
</dbReference>
<evidence type="ECO:0000256" key="2">
    <source>
        <dbReference type="SAM" id="Phobius"/>
    </source>
</evidence>
<dbReference type="Pfam" id="PF08447">
    <property type="entry name" value="PAS_3"/>
    <property type="match status" value="1"/>
</dbReference>
<sequence length="1584" mass="177145">MPSLANRVLSTRRPKGGRLLIVLLLVVVGITLTIGGIYGVLRQDLRADTHEQLELIAAYKAEEIQGWLRERRGALEALAVSQTFHTILQKMLNGVDASEQSTSEQALRARLEHLRESHHFRSVLLLDTRGQPLLSVGEAEPPGEDRHLTERARTPGVQLDDFHRQPNGAIALGLFTAIALPTPAAQPVLYAHIDPQDFLYPLIQRWPTSSPSGETLLVRREGERVLFLNELRHRARTALQLTHPLDAPELPAAQGLRGRKGVVEGSDYRGVPVLAVLTPLEGTPWLMVTKLDSHEAYATLRQVTRLSALMLSGVLSAAGLLLWQWWRGQHAAQRAERLARDLQQQRLAERFDFLTRYANDAILLFDAGGRVQEANERALALYGYSREDFLDLRLEDLRAPGETERLAPSWEQLVQHPSLVYEGLHRRCDGTPFPVECSVRRLEHQGEVLYQEIVRDIGERRAAERHIARLSRLHRLRARIDAAIVRSPSMSKVWQEACHLIVEDGDFQQVWMGRLEPESGRLVALTEPDLGDPCCATQPALSEVQRLLGQDLQAAHEGRVLVCNAVRSDPRTSPWSAYLLEAGIEACVLLPVPSQQDTQTVLVVESGEPGRFDAESVALLEDLANDLGLALDNFATRHRAEQAEAALRRFELLARHSRDIILFLRRDDGQLLEANEAALQAYGYDREEFLSLTIHDLRVPQTQPMTLSEMAQADTHGLLFETLHRRRDGSTFFAEVSSQGALIGETETLISVIRDVSERKSAEQALRLSEARFAQAFSANPAALTLSRFADGLILDVNETWLTLFGFRREELIGHSSLSLSVWPSTQERARFMQELAREGSVRDREQTLLTRSGEPMIFLLSGDRLTIGDEDLVLLTWLDITARKHAEQALQESEQRYRTVGEAIPYGVWTTDPTGRCTYASQSFLEMVGMTLQEVQEFGWLHLLPPEDVEPTKTHWLRCIQSGEDFEQEHHFRDRDGAWRHVLAIGRPVHDGAAIESWVGINLDITARKDMEEALREAHDTREAILQGMTEGLVIATPEGMVLDMNPAAQRLHGFTHQGEALHALAEFPNIFEVCDLAGELQPPESWPLSRACRGEIFSHHELWVRRHDTGQSFIGSYGGTPVRDVTGRLRLGIVTIHDITEQKRAEERIRQLAFYDPLTGLPNRRLLEERLATALTRAKRQQECLAVIVLDLDFFKQINDSLGHAAGDALLVEVARRMSACVRTVDTVARPGGDEFMLILPETGTEGTAHLAAKLIARLNAPLHLEGQELSISCSLGISLFPDHGTEASTLISCADTAMYRAKQSGRNRYQFFTEDMQREARRAITLEQQLRAVLAGEGLCLHYQPQVTLASGRAIGLEALVRWAHPTHGLLGADAFVPLAERNGLIEDLGAWVLRAVGAQLSAWSRARLPLLPVAVNLSAQQFRHSERRRALIAQLNTLLADGTLDPSLIELEITENSLLEETDETLETLQALRTLGVRLTLDDFGTGYSSLHYLNAFPVCCLKIDQSFVRAAPEQPRQAAIVQTILALGRHLDFSVIAEGVETAAQLTQLRRLGCEQAQGYYFSRPLPAREVEEWLRRAV</sequence>
<dbReference type="PROSITE" id="PS50887">
    <property type="entry name" value="GGDEF"/>
    <property type="match status" value="1"/>
</dbReference>
<dbReference type="PROSITE" id="PS50113">
    <property type="entry name" value="PAC"/>
    <property type="match status" value="4"/>
</dbReference>
<dbReference type="CDD" id="cd01949">
    <property type="entry name" value="GGDEF"/>
    <property type="match status" value="1"/>
</dbReference>
<dbReference type="eggNOG" id="COG5001">
    <property type="taxonomic scope" value="Bacteria"/>
</dbReference>